<protein>
    <submittedName>
        <fullName evidence="1">Balbiani ring protein 3</fullName>
    </submittedName>
</protein>
<evidence type="ECO:0000313" key="2">
    <source>
        <dbReference type="Proteomes" id="UP000727407"/>
    </source>
</evidence>
<dbReference type="AlphaFoldDB" id="A0A8J4UA52"/>
<reference evidence="1" key="1">
    <citation type="submission" date="2020-07" db="EMBL/GenBank/DDBJ databases">
        <title>Clarias magur genome sequencing, assembly and annotation.</title>
        <authorList>
            <person name="Kushwaha B."/>
            <person name="Kumar R."/>
            <person name="Das P."/>
            <person name="Joshi C.G."/>
            <person name="Kumar D."/>
            <person name="Nagpure N.S."/>
            <person name="Pandey M."/>
            <person name="Agarwal S."/>
            <person name="Srivastava S."/>
            <person name="Singh M."/>
            <person name="Sahoo L."/>
            <person name="Jayasankar P."/>
            <person name="Meher P.K."/>
            <person name="Koringa P.G."/>
            <person name="Iquebal M.A."/>
            <person name="Das S.P."/>
            <person name="Bit A."/>
            <person name="Patnaik S."/>
            <person name="Patel N."/>
            <person name="Shah T.M."/>
            <person name="Hinsu A."/>
            <person name="Jena J.K."/>
        </authorList>
    </citation>
    <scope>NUCLEOTIDE SEQUENCE</scope>
    <source>
        <strain evidence="1">CIFAMagur01</strain>
        <tissue evidence="1">Testis</tissue>
    </source>
</reference>
<evidence type="ECO:0000313" key="1">
    <source>
        <dbReference type="EMBL" id="KAF5901836.1"/>
    </source>
</evidence>
<name>A0A8J4UA52_CLAMG</name>
<keyword evidence="2" id="KW-1185">Reference proteome</keyword>
<feature type="non-terminal residue" evidence="1">
    <location>
        <position position="62"/>
    </location>
</feature>
<gene>
    <name evidence="1" type="primary">BR3</name>
    <name evidence="1" type="ORF">DAT39_008421</name>
</gene>
<accession>A0A8J4UA52</accession>
<dbReference type="EMBL" id="QNUK01000103">
    <property type="protein sequence ID" value="KAF5901836.1"/>
    <property type="molecule type" value="Genomic_DNA"/>
</dbReference>
<proteinExistence type="predicted"/>
<feature type="non-terminal residue" evidence="1">
    <location>
        <position position="1"/>
    </location>
</feature>
<dbReference type="Proteomes" id="UP000727407">
    <property type="component" value="Unassembled WGS sequence"/>
</dbReference>
<sequence length="62" mass="6912">ATATVRVLNCRCPLDATRPQQKCDATVRVFNCRCPLDALPTCLNRCLVATCDVIRCCLRNRS</sequence>
<organism evidence="1 2">
    <name type="scientific">Clarias magur</name>
    <name type="common">Asian catfish</name>
    <name type="synonym">Macropteronotus magur</name>
    <dbReference type="NCBI Taxonomy" id="1594786"/>
    <lineage>
        <taxon>Eukaryota</taxon>
        <taxon>Metazoa</taxon>
        <taxon>Chordata</taxon>
        <taxon>Craniata</taxon>
        <taxon>Vertebrata</taxon>
        <taxon>Euteleostomi</taxon>
        <taxon>Actinopterygii</taxon>
        <taxon>Neopterygii</taxon>
        <taxon>Teleostei</taxon>
        <taxon>Ostariophysi</taxon>
        <taxon>Siluriformes</taxon>
        <taxon>Clariidae</taxon>
        <taxon>Clarias</taxon>
    </lineage>
</organism>
<comment type="caution">
    <text evidence="1">The sequence shown here is derived from an EMBL/GenBank/DDBJ whole genome shotgun (WGS) entry which is preliminary data.</text>
</comment>